<evidence type="ECO:0000313" key="1">
    <source>
        <dbReference type="EMBL" id="OGD62807.1"/>
    </source>
</evidence>
<dbReference type="AlphaFoldDB" id="A0A1F5E5X0"/>
<protein>
    <submittedName>
        <fullName evidence="1">Uncharacterized protein</fullName>
    </submittedName>
</protein>
<dbReference type="EMBL" id="MEZK01000016">
    <property type="protein sequence ID" value="OGD62807.1"/>
    <property type="molecule type" value="Genomic_DNA"/>
</dbReference>
<evidence type="ECO:0000313" key="2">
    <source>
        <dbReference type="Proteomes" id="UP000177006"/>
    </source>
</evidence>
<proteinExistence type="predicted"/>
<name>A0A1F5E5X0_9BACT</name>
<accession>A0A1F5E5X0</accession>
<dbReference type="Proteomes" id="UP000177006">
    <property type="component" value="Unassembled WGS sequence"/>
</dbReference>
<comment type="caution">
    <text evidence="1">The sequence shown here is derived from an EMBL/GenBank/DDBJ whole genome shotgun (WGS) entry which is preliminary data.</text>
</comment>
<gene>
    <name evidence="1" type="ORF">A2160_05560</name>
</gene>
<sequence>MGKIVDSLADKLPPELEELKPVVVNAMIALEREHGFTVNVLNAIWRATNCNGFERAANLAILAVGDNPELSLKVEAILGYPD</sequence>
<organism evidence="1 2">
    <name type="scientific">Candidatus Beckwithbacteria bacterium RBG_13_42_9</name>
    <dbReference type="NCBI Taxonomy" id="1797457"/>
    <lineage>
        <taxon>Bacteria</taxon>
        <taxon>Candidatus Beckwithiibacteriota</taxon>
    </lineage>
</organism>
<reference evidence="1 2" key="1">
    <citation type="journal article" date="2016" name="Nat. Commun.">
        <title>Thousands of microbial genomes shed light on interconnected biogeochemical processes in an aquifer system.</title>
        <authorList>
            <person name="Anantharaman K."/>
            <person name="Brown C.T."/>
            <person name="Hug L.A."/>
            <person name="Sharon I."/>
            <person name="Castelle C.J."/>
            <person name="Probst A.J."/>
            <person name="Thomas B.C."/>
            <person name="Singh A."/>
            <person name="Wilkins M.J."/>
            <person name="Karaoz U."/>
            <person name="Brodie E.L."/>
            <person name="Williams K.H."/>
            <person name="Hubbard S.S."/>
            <person name="Banfield J.F."/>
        </authorList>
    </citation>
    <scope>NUCLEOTIDE SEQUENCE [LARGE SCALE GENOMIC DNA]</scope>
</reference>